<reference evidence="2" key="1">
    <citation type="journal article" date="2020" name="Nat. Commun.">
        <title>Large-scale genome sequencing of mycorrhizal fungi provides insights into the early evolution of symbiotic traits.</title>
        <authorList>
            <person name="Miyauchi S."/>
            <person name="Kiss E."/>
            <person name="Kuo A."/>
            <person name="Drula E."/>
            <person name="Kohler A."/>
            <person name="Sanchez-Garcia M."/>
            <person name="Morin E."/>
            <person name="Andreopoulos B."/>
            <person name="Barry K.W."/>
            <person name="Bonito G."/>
            <person name="Buee M."/>
            <person name="Carver A."/>
            <person name="Chen C."/>
            <person name="Cichocki N."/>
            <person name="Clum A."/>
            <person name="Culley D."/>
            <person name="Crous P.W."/>
            <person name="Fauchery L."/>
            <person name="Girlanda M."/>
            <person name="Hayes R.D."/>
            <person name="Keri Z."/>
            <person name="LaButti K."/>
            <person name="Lipzen A."/>
            <person name="Lombard V."/>
            <person name="Magnuson J."/>
            <person name="Maillard F."/>
            <person name="Murat C."/>
            <person name="Nolan M."/>
            <person name="Ohm R.A."/>
            <person name="Pangilinan J."/>
            <person name="Pereira M.F."/>
            <person name="Perotto S."/>
            <person name="Peter M."/>
            <person name="Pfister S."/>
            <person name="Riley R."/>
            <person name="Sitrit Y."/>
            <person name="Stielow J.B."/>
            <person name="Szollosi G."/>
            <person name="Zifcakova L."/>
            <person name="Stursova M."/>
            <person name="Spatafora J.W."/>
            <person name="Tedersoo L."/>
            <person name="Vaario L.M."/>
            <person name="Yamada A."/>
            <person name="Yan M."/>
            <person name="Wang P."/>
            <person name="Xu J."/>
            <person name="Bruns T."/>
            <person name="Baldrian P."/>
            <person name="Vilgalys R."/>
            <person name="Dunand C."/>
            <person name="Henrissat B."/>
            <person name="Grigoriev I.V."/>
            <person name="Hibbett D."/>
            <person name="Nagy L.G."/>
            <person name="Martin F.M."/>
        </authorList>
    </citation>
    <scope>NUCLEOTIDE SEQUENCE</scope>
    <source>
        <strain evidence="2">UP504</strain>
    </source>
</reference>
<keyword evidence="1" id="KW-0472">Membrane</keyword>
<feature type="transmembrane region" description="Helical" evidence="1">
    <location>
        <begin position="320"/>
        <end position="338"/>
    </location>
</feature>
<gene>
    <name evidence="2" type="ORF">BS47DRAFT_1367411</name>
</gene>
<name>A0A9P6AJE5_9AGAM</name>
<evidence type="ECO:0000313" key="3">
    <source>
        <dbReference type="Proteomes" id="UP000886523"/>
    </source>
</evidence>
<accession>A0A9P6AJE5</accession>
<dbReference type="EMBL" id="MU129112">
    <property type="protein sequence ID" value="KAF9506400.1"/>
    <property type="molecule type" value="Genomic_DNA"/>
</dbReference>
<keyword evidence="1" id="KW-0812">Transmembrane</keyword>
<organism evidence="2 3">
    <name type="scientific">Hydnum rufescens UP504</name>
    <dbReference type="NCBI Taxonomy" id="1448309"/>
    <lineage>
        <taxon>Eukaryota</taxon>
        <taxon>Fungi</taxon>
        <taxon>Dikarya</taxon>
        <taxon>Basidiomycota</taxon>
        <taxon>Agaricomycotina</taxon>
        <taxon>Agaricomycetes</taxon>
        <taxon>Cantharellales</taxon>
        <taxon>Hydnaceae</taxon>
        <taxon>Hydnum</taxon>
    </lineage>
</organism>
<evidence type="ECO:0000256" key="1">
    <source>
        <dbReference type="SAM" id="Phobius"/>
    </source>
</evidence>
<dbReference type="OrthoDB" id="2563669at2759"/>
<sequence>MNVNVTVDDFESVILFSDESQWFTSDPSKNLPFDPAKSPWLVAREYASKFGERTMLNAPSPGPALFVYGASGPDYGSYEVSIDGESIVLSAHASFNASSPHLLYSNSSLSYANHTLKLTNLGAQSTDQGASKFLFDYLLATTQLAPSGATVTNTTIQETNPRLNFVGNWTTNTPNPAFSGGGSKYTREDGASVSLTFNGSAVYIFGDKVNDHGLFNVTLDSRPPQTFNGVAGCGGTFAKACEKTNTLAFFAGSLGPEEHTITVQNIAGINHSFFDLDDFVVTTPSQYFIPSPITSSSVASGTRVQASSTTSRNGDMGTAAPLPFINTMILVLLGFMWFL</sequence>
<keyword evidence="3" id="KW-1185">Reference proteome</keyword>
<proteinExistence type="predicted"/>
<comment type="caution">
    <text evidence="2">The sequence shown here is derived from an EMBL/GenBank/DDBJ whole genome shotgun (WGS) entry which is preliminary data.</text>
</comment>
<evidence type="ECO:0000313" key="2">
    <source>
        <dbReference type="EMBL" id="KAF9506400.1"/>
    </source>
</evidence>
<protein>
    <submittedName>
        <fullName evidence="2">Uncharacterized protein</fullName>
    </submittedName>
</protein>
<dbReference type="AlphaFoldDB" id="A0A9P6AJE5"/>
<dbReference type="Gene3D" id="2.60.120.260">
    <property type="entry name" value="Galactose-binding domain-like"/>
    <property type="match status" value="2"/>
</dbReference>
<keyword evidence="1" id="KW-1133">Transmembrane helix</keyword>
<dbReference type="Proteomes" id="UP000886523">
    <property type="component" value="Unassembled WGS sequence"/>
</dbReference>